<proteinExistence type="predicted"/>
<protein>
    <submittedName>
        <fullName evidence="1">Uncharacterized protein</fullName>
    </submittedName>
</protein>
<reference evidence="1 2" key="1">
    <citation type="submission" date="2019-01" db="EMBL/GenBank/DDBJ databases">
        <authorList>
            <person name="Alioto T."/>
            <person name="Alioto T."/>
        </authorList>
    </citation>
    <scope>NUCLEOTIDE SEQUENCE [LARGE SCALE GENOMIC DNA]</scope>
</reference>
<dbReference type="Proteomes" id="UP000386466">
    <property type="component" value="Unassembled WGS sequence"/>
</dbReference>
<accession>A0A485P5F9</accession>
<evidence type="ECO:0000313" key="2">
    <source>
        <dbReference type="Proteomes" id="UP000386466"/>
    </source>
</evidence>
<gene>
    <name evidence="1" type="ORF">LYPA_23C009577</name>
</gene>
<keyword evidence="2" id="KW-1185">Reference proteome</keyword>
<feature type="non-terminal residue" evidence="1">
    <location>
        <position position="68"/>
    </location>
</feature>
<name>A0A485P5F9_LYNPA</name>
<organism evidence="1 2">
    <name type="scientific">Lynx pardinus</name>
    <name type="common">Iberian lynx</name>
    <name type="synonym">Felis pardina</name>
    <dbReference type="NCBI Taxonomy" id="191816"/>
    <lineage>
        <taxon>Eukaryota</taxon>
        <taxon>Metazoa</taxon>
        <taxon>Chordata</taxon>
        <taxon>Craniata</taxon>
        <taxon>Vertebrata</taxon>
        <taxon>Euteleostomi</taxon>
        <taxon>Mammalia</taxon>
        <taxon>Eutheria</taxon>
        <taxon>Laurasiatheria</taxon>
        <taxon>Carnivora</taxon>
        <taxon>Feliformia</taxon>
        <taxon>Felidae</taxon>
        <taxon>Felinae</taxon>
        <taxon>Lynx</taxon>
    </lineage>
</organism>
<evidence type="ECO:0000313" key="1">
    <source>
        <dbReference type="EMBL" id="VFV39056.1"/>
    </source>
</evidence>
<dbReference type="AlphaFoldDB" id="A0A485P5F9"/>
<dbReference type="EMBL" id="CAAGRJ010026892">
    <property type="protein sequence ID" value="VFV39056.1"/>
    <property type="molecule type" value="Genomic_DNA"/>
</dbReference>
<sequence>MQESPPGDSGDVNGVRRLSAGLNVARSPTLPGTWQGSKTGGCYQHCPSCHRQCRDHQHGPVLSVLRSY</sequence>